<evidence type="ECO:0000313" key="1">
    <source>
        <dbReference type="EMBL" id="KDR77264.1"/>
    </source>
</evidence>
<dbReference type="AlphaFoldDB" id="A0A067TBI5"/>
<dbReference type="HOGENOM" id="CLU_024464_0_0_1"/>
<dbReference type="OrthoDB" id="3258311at2759"/>
<dbReference type="STRING" id="685588.A0A067TBI5"/>
<organism evidence="1 2">
    <name type="scientific">Galerina marginata (strain CBS 339.88)</name>
    <dbReference type="NCBI Taxonomy" id="685588"/>
    <lineage>
        <taxon>Eukaryota</taxon>
        <taxon>Fungi</taxon>
        <taxon>Dikarya</taxon>
        <taxon>Basidiomycota</taxon>
        <taxon>Agaricomycotina</taxon>
        <taxon>Agaricomycetes</taxon>
        <taxon>Agaricomycetidae</taxon>
        <taxon>Agaricales</taxon>
        <taxon>Agaricineae</taxon>
        <taxon>Strophariaceae</taxon>
        <taxon>Galerina</taxon>
    </lineage>
</organism>
<reference evidence="2" key="1">
    <citation type="journal article" date="2014" name="Proc. Natl. Acad. Sci. U.S.A.">
        <title>Extensive sampling of basidiomycete genomes demonstrates inadequacy of the white-rot/brown-rot paradigm for wood decay fungi.</title>
        <authorList>
            <person name="Riley R."/>
            <person name="Salamov A.A."/>
            <person name="Brown D.W."/>
            <person name="Nagy L.G."/>
            <person name="Floudas D."/>
            <person name="Held B.W."/>
            <person name="Levasseur A."/>
            <person name="Lombard V."/>
            <person name="Morin E."/>
            <person name="Otillar R."/>
            <person name="Lindquist E.A."/>
            <person name="Sun H."/>
            <person name="LaButti K.M."/>
            <person name="Schmutz J."/>
            <person name="Jabbour D."/>
            <person name="Luo H."/>
            <person name="Baker S.E."/>
            <person name="Pisabarro A.G."/>
            <person name="Walton J.D."/>
            <person name="Blanchette R.A."/>
            <person name="Henrissat B."/>
            <person name="Martin F."/>
            <person name="Cullen D."/>
            <person name="Hibbett D.S."/>
            <person name="Grigoriev I.V."/>
        </authorList>
    </citation>
    <scope>NUCLEOTIDE SEQUENCE [LARGE SCALE GENOMIC DNA]</scope>
    <source>
        <strain evidence="2">CBS 339.88</strain>
    </source>
</reference>
<accession>A0A067TBI5</accession>
<evidence type="ECO:0008006" key="3">
    <source>
        <dbReference type="Google" id="ProtNLM"/>
    </source>
</evidence>
<dbReference type="Gene3D" id="3.80.10.10">
    <property type="entry name" value="Ribonuclease Inhibitor"/>
    <property type="match status" value="1"/>
</dbReference>
<dbReference type="EMBL" id="KL142377">
    <property type="protein sequence ID" value="KDR77264.1"/>
    <property type="molecule type" value="Genomic_DNA"/>
</dbReference>
<dbReference type="SUPFAM" id="SSF52047">
    <property type="entry name" value="RNI-like"/>
    <property type="match status" value="1"/>
</dbReference>
<name>A0A067TBI5_GALM3</name>
<keyword evidence="2" id="KW-1185">Reference proteome</keyword>
<dbReference type="Proteomes" id="UP000027222">
    <property type="component" value="Unassembled WGS sequence"/>
</dbReference>
<gene>
    <name evidence="1" type="ORF">GALMADRAFT_225373</name>
</gene>
<protein>
    <recommendedName>
        <fullName evidence="3">F-box domain-containing protein</fullName>
    </recommendedName>
</protein>
<evidence type="ECO:0000313" key="2">
    <source>
        <dbReference type="Proteomes" id="UP000027222"/>
    </source>
</evidence>
<proteinExistence type="predicted"/>
<sequence length="715" mass="82755">MLAYADSDSPMEELRSAGVKVAIEQPSSCLDALNSKYCYPGHATFSSTVFLSLYEEEESFEQPTWNEEYLTMDSTPGLTTDLNETLIRPTIYHLLRLFDSIRGFHKGCLDLSGRHPQRYYNLQSQWNRYLLSFLSLETEIRSCGDLDAPVLGLTAYYRIVFNADRWRRFQLKWRLPESASYSQLLRCTQIVLRELKQNPVPQFQILRLTDLPSEVLDNIVGLASAAQSKVFSSTCHILNDIAQRHIFRTWRMKLHVPPHISPFNVEYSSVDLPTVAYYSRKDLEKNAEFILSTPHISRRIQRLVLTDEWWVSRRAHPHGNNPFVLGMDFYRSVIQIFGSVFKSTPSLSTLVLCNLEMNLELCRRISEISTLHTLELHLCHISRMVRRKLCSESAFGCPQVANLRIFMDSSFQETHDQWFSLLLCPQVRTLSIVQFGIGAFPTPDALFWMKCRLGNLERLSLDNIDSGDLAELTRFLTGNKMAGIHLTHFKLHMDWGMPDSEVMNLLLALRKSPIEVLVLEGLAEAEFVIFETIVVQYPYLIALTLVRRQNRNQHLNKLAIWPHSSWEYATYFRGFKNLRHFCWNFLTEYWDATPTSLLAFESDFQATPPTKNRPDAESADQMPYFDLADEVPYFLDSHWMALPFVAHCPTLESFSLMDRTIDMACRISRTPITGKLGLVPKYYPTHSSFSWNDQQWNTISSHWPILLPLTRHRGT</sequence>
<dbReference type="InterPro" id="IPR032675">
    <property type="entry name" value="LRR_dom_sf"/>
</dbReference>